<keyword evidence="1" id="KW-0812">Transmembrane</keyword>
<dbReference type="Proteomes" id="UP000031876">
    <property type="component" value="Chromosome"/>
</dbReference>
<evidence type="ECO:0000313" key="6">
    <source>
        <dbReference type="Proteomes" id="UP000501107"/>
    </source>
</evidence>
<feature type="transmembrane region" description="Helical" evidence="1">
    <location>
        <begin position="207"/>
        <end position="229"/>
    </location>
</feature>
<dbReference type="Pfam" id="PF07670">
    <property type="entry name" value="Gate"/>
    <property type="match status" value="2"/>
</dbReference>
<evidence type="ECO:0000259" key="2">
    <source>
        <dbReference type="Pfam" id="PF07670"/>
    </source>
</evidence>
<dbReference type="AlphaFoldDB" id="A0A0B5X5Y0"/>
<feature type="transmembrane region" description="Helical" evidence="1">
    <location>
        <begin position="378"/>
        <end position="399"/>
    </location>
</feature>
<dbReference type="NCBIfam" id="TIGR02871">
    <property type="entry name" value="spore_ylbJ"/>
    <property type="match status" value="1"/>
</dbReference>
<evidence type="ECO:0000313" key="4">
    <source>
        <dbReference type="EMBL" id="QKH23606.1"/>
    </source>
</evidence>
<feature type="transmembrane region" description="Helical" evidence="1">
    <location>
        <begin position="146"/>
        <end position="168"/>
    </location>
</feature>
<protein>
    <submittedName>
        <fullName evidence="4">Sporulation integral membrane protein YlbJ</fullName>
    </submittedName>
</protein>
<evidence type="ECO:0000313" key="5">
    <source>
        <dbReference type="Proteomes" id="UP000031876"/>
    </source>
</evidence>
<reference evidence="4 6" key="2">
    <citation type="submission" date="2020-05" db="EMBL/GenBank/DDBJ databases">
        <title>FDA dAtabase for Regulatory Grade micrObial Sequences (FDA-ARGOS): Supporting development and validation of Infectious Disease Dx tests.</title>
        <authorList>
            <person name="Nelson B."/>
            <person name="Plummer A."/>
            <person name="Tallon L."/>
            <person name="Sadzewicz L."/>
            <person name="Zhao X."/>
            <person name="Vavikolanu K."/>
            <person name="Mehta A."/>
            <person name="Aluvathingal J."/>
            <person name="Nadendla S."/>
            <person name="Myers T."/>
            <person name="Yan Y."/>
            <person name="Sichtig H."/>
        </authorList>
    </citation>
    <scope>NUCLEOTIDE SEQUENCE [LARGE SCALE GENOMIC DNA]</scope>
    <source>
        <strain evidence="4 6">FDAARGOS_795</strain>
    </source>
</reference>
<evidence type="ECO:0000256" key="1">
    <source>
        <dbReference type="SAM" id="Phobius"/>
    </source>
</evidence>
<feature type="domain" description="Nucleoside transporter/FeoB GTPase Gate" evidence="2">
    <location>
        <begin position="42"/>
        <end position="139"/>
    </location>
</feature>
<feature type="transmembrane region" description="Helical" evidence="1">
    <location>
        <begin position="292"/>
        <end position="313"/>
    </location>
</feature>
<sequence>MYEKWKTAFLTISTLFLTFSLVLHPQAALQASIRGLNIWWEVVFPSLLPFFIIAELLISIGVVKFIGVILEPLMRPLFRVPGIGGFVWAMGMASGFPAGAKLSARLRKSNQLTQIEAERLVSFTNSSNPLFIFGAVSIGFFNNPKLGIVLAAAHYVSNFAVGLLMRFYGNNNSSTHDKHATKKRPFQNPFSILHETRMQEKRPIGKLLGDAIVSSIQTLLMIGGFIILFSVLNKMITVFHITAALSFIMQHILSFFQLTTEFSIPILSGIFEMTLGSQMISQITETPLLQQAMVTSFILAFSGLSIQAQVASILAETDIRFKPYFFARIIQSILAPIFTFIFWKPFYEKVSSFSPMQKDLPVFLSNHSSILHDIWTSFVHYGPIFTLFCLYVYVILLFFRSNKEKPRSL</sequence>
<feature type="transmembrane region" description="Helical" evidence="1">
    <location>
        <begin position="77"/>
        <end position="100"/>
    </location>
</feature>
<dbReference type="Proteomes" id="UP000501107">
    <property type="component" value="Chromosome"/>
</dbReference>
<dbReference type="KEGG" id="btw:BF38_5099"/>
<dbReference type="EMBL" id="CP009335">
    <property type="protein sequence ID" value="AJG78268.1"/>
    <property type="molecule type" value="Genomic_DNA"/>
</dbReference>
<dbReference type="EMBL" id="CP053980">
    <property type="protein sequence ID" value="QKH23606.1"/>
    <property type="molecule type" value="Genomic_DNA"/>
</dbReference>
<reference evidence="3 5" key="1">
    <citation type="journal article" date="2015" name="Genome Announc.">
        <title>Complete genome sequences for 35 biothreat assay-relevant bacillus species.</title>
        <authorList>
            <person name="Johnson S.L."/>
            <person name="Daligault H.E."/>
            <person name="Davenport K.W."/>
            <person name="Jaissle J."/>
            <person name="Frey K.G."/>
            <person name="Ladner J.T."/>
            <person name="Broomall S.M."/>
            <person name="Bishop-Lilly K.A."/>
            <person name="Bruce D.C."/>
            <person name="Gibbons H.S."/>
            <person name="Coyne S.R."/>
            <person name="Lo C.C."/>
            <person name="Meincke L."/>
            <person name="Munk A.C."/>
            <person name="Koroleva G.I."/>
            <person name="Rosenzweig C.N."/>
            <person name="Palacios G.F."/>
            <person name="Redden C.L."/>
            <person name="Minogue T.D."/>
            <person name="Chain P.S."/>
        </authorList>
    </citation>
    <scope>NUCLEOTIDE SEQUENCE [LARGE SCALE GENOMIC DNA]</scope>
    <source>
        <strain evidence="3 5">HD1011</strain>
    </source>
</reference>
<name>A0A0B5X5Y0_BACTU</name>
<organism evidence="4 6">
    <name type="scientific">Bacillus thuringiensis</name>
    <dbReference type="NCBI Taxonomy" id="1428"/>
    <lineage>
        <taxon>Bacteria</taxon>
        <taxon>Bacillati</taxon>
        <taxon>Bacillota</taxon>
        <taxon>Bacilli</taxon>
        <taxon>Bacillales</taxon>
        <taxon>Bacillaceae</taxon>
        <taxon>Bacillus</taxon>
        <taxon>Bacillus cereus group</taxon>
    </lineage>
</organism>
<feature type="transmembrane region" description="Helical" evidence="1">
    <location>
        <begin position="47"/>
        <end position="70"/>
    </location>
</feature>
<accession>A0A0B5X5Y0</accession>
<feature type="domain" description="Nucleoside transporter/FeoB GTPase Gate" evidence="2">
    <location>
        <begin position="219"/>
        <end position="315"/>
    </location>
</feature>
<keyword evidence="1" id="KW-0472">Membrane</keyword>
<dbReference type="InterPro" id="IPR014226">
    <property type="entry name" value="Spore_IM_YlbJ"/>
</dbReference>
<dbReference type="RefSeq" id="WP_000273102.1">
    <property type="nucleotide sequence ID" value="NZ_CP009335.1"/>
</dbReference>
<gene>
    <name evidence="4" type="primary">ylbJ</name>
    <name evidence="3" type="ORF">BF38_5099</name>
    <name evidence="4" type="ORF">FOC89_06210</name>
</gene>
<keyword evidence="1" id="KW-1133">Transmembrane helix</keyword>
<proteinExistence type="predicted"/>
<feature type="transmembrane region" description="Helical" evidence="1">
    <location>
        <begin position="235"/>
        <end position="255"/>
    </location>
</feature>
<dbReference type="InterPro" id="IPR011642">
    <property type="entry name" value="Gate_dom"/>
</dbReference>
<feature type="transmembrane region" description="Helical" evidence="1">
    <location>
        <begin position="325"/>
        <end position="343"/>
    </location>
</feature>
<evidence type="ECO:0000313" key="3">
    <source>
        <dbReference type="EMBL" id="AJG78268.1"/>
    </source>
</evidence>